<protein>
    <submittedName>
        <fullName evidence="1">Endoribonuclease GhoS</fullName>
    </submittedName>
</protein>
<name>A0A3S0RGJ4_9GAMM</name>
<dbReference type="OrthoDB" id="330204at2"/>
<gene>
    <name evidence="1" type="primary">ghoS</name>
    <name evidence="1" type="ORF">EKH79_03125</name>
</gene>
<keyword evidence="2" id="KW-1185">Reference proteome</keyword>
<dbReference type="Proteomes" id="UP000267077">
    <property type="component" value="Unassembled WGS sequence"/>
</dbReference>
<dbReference type="EMBL" id="RYZR01000002">
    <property type="protein sequence ID" value="RUL66817.1"/>
    <property type="molecule type" value="Genomic_DNA"/>
</dbReference>
<sequence length="96" mass="10809">MARFAVRVELHENGTQKPNYEELHEVMRAAGFNQLIQDVTGKWFKLPTAVYVIEVNASAEKVASVALANAKKVQPNPTPWVIAFEYINANWTLKPV</sequence>
<reference evidence="1 2" key="1">
    <citation type="submission" date="2018-12" db="EMBL/GenBank/DDBJ databases">
        <title>Dyella dinghuensis sp. nov. DHOA06 and Dyella choica sp. nov. 4M-K27, isolated from forest soil.</title>
        <authorList>
            <person name="Qiu L.-H."/>
            <person name="Gao Z.-H."/>
        </authorList>
    </citation>
    <scope>NUCLEOTIDE SEQUENCE [LARGE SCALE GENOMIC DNA]</scope>
    <source>
        <strain evidence="1 2">DHOA06</strain>
    </source>
</reference>
<evidence type="ECO:0000313" key="2">
    <source>
        <dbReference type="Proteomes" id="UP000267077"/>
    </source>
</evidence>
<organism evidence="1 2">
    <name type="scientific">Dyella dinghuensis</name>
    <dbReference type="NCBI Taxonomy" id="1920169"/>
    <lineage>
        <taxon>Bacteria</taxon>
        <taxon>Pseudomonadati</taxon>
        <taxon>Pseudomonadota</taxon>
        <taxon>Gammaproteobacteria</taxon>
        <taxon>Lysobacterales</taxon>
        <taxon>Rhodanobacteraceae</taxon>
        <taxon>Dyella</taxon>
    </lineage>
</organism>
<comment type="caution">
    <text evidence="1">The sequence shown here is derived from an EMBL/GenBank/DDBJ whole genome shotgun (WGS) entry which is preliminary data.</text>
</comment>
<evidence type="ECO:0000313" key="1">
    <source>
        <dbReference type="EMBL" id="RUL66817.1"/>
    </source>
</evidence>
<dbReference type="AlphaFoldDB" id="A0A3S0RGJ4"/>
<accession>A0A3S0RGJ4</accession>
<dbReference type="RefSeq" id="WP_126672316.1">
    <property type="nucleotide sequence ID" value="NZ_RYZR01000002.1"/>
</dbReference>
<proteinExistence type="predicted"/>